<keyword evidence="1" id="KW-0472">Membrane</keyword>
<accession>A0A0E9SMZ5</accession>
<reference evidence="2" key="2">
    <citation type="journal article" date="2015" name="Fish Shellfish Immunol.">
        <title>Early steps in the European eel (Anguilla anguilla)-Vibrio vulnificus interaction in the gills: Role of the RtxA13 toxin.</title>
        <authorList>
            <person name="Callol A."/>
            <person name="Pajuelo D."/>
            <person name="Ebbesson L."/>
            <person name="Teles M."/>
            <person name="MacKenzie S."/>
            <person name="Amaro C."/>
        </authorList>
    </citation>
    <scope>NUCLEOTIDE SEQUENCE</scope>
</reference>
<keyword evidence="1" id="KW-0812">Transmembrane</keyword>
<evidence type="ECO:0000313" key="2">
    <source>
        <dbReference type="EMBL" id="JAH42612.1"/>
    </source>
</evidence>
<sequence>MSLNLFGYVCLFASGCFVCWLVIFVTKPFIFGFLCFSDLSSSSSDTVCVPVSFTHPL</sequence>
<reference evidence="2" key="1">
    <citation type="submission" date="2014-11" db="EMBL/GenBank/DDBJ databases">
        <authorList>
            <person name="Amaro Gonzalez C."/>
        </authorList>
    </citation>
    <scope>NUCLEOTIDE SEQUENCE</scope>
</reference>
<keyword evidence="1" id="KW-1133">Transmembrane helix</keyword>
<evidence type="ECO:0000256" key="1">
    <source>
        <dbReference type="SAM" id="Phobius"/>
    </source>
</evidence>
<name>A0A0E9SMZ5_ANGAN</name>
<dbReference type="AlphaFoldDB" id="A0A0E9SMZ5"/>
<protein>
    <submittedName>
        <fullName evidence="2">Uncharacterized protein</fullName>
    </submittedName>
</protein>
<organism evidence="2">
    <name type="scientific">Anguilla anguilla</name>
    <name type="common">European freshwater eel</name>
    <name type="synonym">Muraena anguilla</name>
    <dbReference type="NCBI Taxonomy" id="7936"/>
    <lineage>
        <taxon>Eukaryota</taxon>
        <taxon>Metazoa</taxon>
        <taxon>Chordata</taxon>
        <taxon>Craniata</taxon>
        <taxon>Vertebrata</taxon>
        <taxon>Euteleostomi</taxon>
        <taxon>Actinopterygii</taxon>
        <taxon>Neopterygii</taxon>
        <taxon>Teleostei</taxon>
        <taxon>Anguilliformes</taxon>
        <taxon>Anguillidae</taxon>
        <taxon>Anguilla</taxon>
    </lineage>
</organism>
<proteinExistence type="predicted"/>
<dbReference type="EMBL" id="GBXM01065965">
    <property type="protein sequence ID" value="JAH42612.1"/>
    <property type="molecule type" value="Transcribed_RNA"/>
</dbReference>
<feature type="transmembrane region" description="Helical" evidence="1">
    <location>
        <begin position="6"/>
        <end position="25"/>
    </location>
</feature>